<dbReference type="EMBL" id="KV425938">
    <property type="protein sequence ID" value="KZV96806.1"/>
    <property type="molecule type" value="Genomic_DNA"/>
</dbReference>
<dbReference type="Pfam" id="PF04818">
    <property type="entry name" value="CID"/>
    <property type="match status" value="1"/>
</dbReference>
<feature type="compositionally biased region" description="Basic and acidic residues" evidence="1">
    <location>
        <begin position="304"/>
        <end position="318"/>
    </location>
</feature>
<evidence type="ECO:0000256" key="1">
    <source>
        <dbReference type="SAM" id="MobiDB-lite"/>
    </source>
</evidence>
<dbReference type="SMART" id="SM00582">
    <property type="entry name" value="RPR"/>
    <property type="match status" value="1"/>
</dbReference>
<evidence type="ECO:0000313" key="3">
    <source>
        <dbReference type="EMBL" id="KZV96806.1"/>
    </source>
</evidence>
<feature type="region of interest" description="Disordered" evidence="1">
    <location>
        <begin position="225"/>
        <end position="284"/>
    </location>
</feature>
<evidence type="ECO:0000259" key="2">
    <source>
        <dbReference type="PROSITE" id="PS51391"/>
    </source>
</evidence>
<sequence length="318" mass="34916">MPAPTVSKSSSPSCALLTRRAQEFEPLLKEVVTAKRLSASKISKLTDIALKGMENDTQLVSILYRTHKSLPASSKVSSLYVFDALSRAARSFANKNGIVGDIQAPLGNCATFLLKVEGVLDGLIQDLMSSGAPEAQEKTRKILDIWTKGATFPPHVLARLTELTNKKKGAYPGSRLSAKYHHTCNPIRRPNSFLCLAIELCEASDELRRIAFLHCYRFSDYNAPRRPASTPRCRSGPKHRVPTASSDTTVPKRRNANPRCNTGRDTASCSSRPPERPSRAASQSCGRACSAAKWVSCSSRPCTKRAEERTDCRKQPQI</sequence>
<keyword evidence="4" id="KW-1185">Reference proteome</keyword>
<dbReference type="InterPro" id="IPR006569">
    <property type="entry name" value="CID_dom"/>
</dbReference>
<dbReference type="SUPFAM" id="SSF48464">
    <property type="entry name" value="ENTH/VHS domain"/>
    <property type="match status" value="1"/>
</dbReference>
<dbReference type="PROSITE" id="PS51391">
    <property type="entry name" value="CID"/>
    <property type="match status" value="1"/>
</dbReference>
<proteinExistence type="predicted"/>
<dbReference type="InterPro" id="IPR008942">
    <property type="entry name" value="ENTH_VHS"/>
</dbReference>
<accession>A0A165KSH9</accession>
<feature type="domain" description="CID" evidence="2">
    <location>
        <begin position="16"/>
        <end position="168"/>
    </location>
</feature>
<dbReference type="InParanoid" id="A0A165KSH9"/>
<reference evidence="3 4" key="1">
    <citation type="journal article" date="2016" name="Mol. Biol. Evol.">
        <title>Comparative Genomics of Early-Diverging Mushroom-Forming Fungi Provides Insights into the Origins of Lignocellulose Decay Capabilities.</title>
        <authorList>
            <person name="Nagy L.G."/>
            <person name="Riley R."/>
            <person name="Tritt A."/>
            <person name="Adam C."/>
            <person name="Daum C."/>
            <person name="Floudas D."/>
            <person name="Sun H."/>
            <person name="Yadav J.S."/>
            <person name="Pangilinan J."/>
            <person name="Larsson K.H."/>
            <person name="Matsuura K."/>
            <person name="Barry K."/>
            <person name="Labutti K."/>
            <person name="Kuo R."/>
            <person name="Ohm R.A."/>
            <person name="Bhattacharya S.S."/>
            <person name="Shirouzu T."/>
            <person name="Yoshinaga Y."/>
            <person name="Martin F.M."/>
            <person name="Grigoriev I.V."/>
            <person name="Hibbett D.S."/>
        </authorList>
    </citation>
    <scope>NUCLEOTIDE SEQUENCE [LARGE SCALE GENOMIC DNA]</scope>
    <source>
        <strain evidence="3 4">HHB12029</strain>
    </source>
</reference>
<feature type="region of interest" description="Disordered" evidence="1">
    <location>
        <begin position="299"/>
        <end position="318"/>
    </location>
</feature>
<dbReference type="Proteomes" id="UP000077266">
    <property type="component" value="Unassembled WGS sequence"/>
</dbReference>
<name>A0A165KSH9_EXIGL</name>
<gene>
    <name evidence="3" type="ORF">EXIGLDRAFT_608803</name>
</gene>
<dbReference type="OrthoDB" id="79367at2759"/>
<dbReference type="Gene3D" id="1.25.40.90">
    <property type="match status" value="1"/>
</dbReference>
<protein>
    <recommendedName>
        <fullName evidence="2">CID domain-containing protein</fullName>
    </recommendedName>
</protein>
<organism evidence="3 4">
    <name type="scientific">Exidia glandulosa HHB12029</name>
    <dbReference type="NCBI Taxonomy" id="1314781"/>
    <lineage>
        <taxon>Eukaryota</taxon>
        <taxon>Fungi</taxon>
        <taxon>Dikarya</taxon>
        <taxon>Basidiomycota</taxon>
        <taxon>Agaricomycotina</taxon>
        <taxon>Agaricomycetes</taxon>
        <taxon>Auriculariales</taxon>
        <taxon>Exidiaceae</taxon>
        <taxon>Exidia</taxon>
    </lineage>
</organism>
<dbReference type="STRING" id="1314781.A0A165KSH9"/>
<evidence type="ECO:0000313" key="4">
    <source>
        <dbReference type="Proteomes" id="UP000077266"/>
    </source>
</evidence>
<dbReference type="AlphaFoldDB" id="A0A165KSH9"/>